<dbReference type="RefSeq" id="XP_009170908.1">
    <property type="nucleotide sequence ID" value="XM_009172644.1"/>
</dbReference>
<proteinExistence type="predicted"/>
<evidence type="ECO:0000313" key="1">
    <source>
        <dbReference type="EMBL" id="KER25307.1"/>
    </source>
</evidence>
<protein>
    <submittedName>
        <fullName evidence="1">Uncharacterized protein</fullName>
    </submittedName>
</protein>
<keyword evidence="2" id="KW-1185">Reference proteome</keyword>
<sequence>MRSKEEQCNRDKEKATKLIDNLEEDYTVKSFRIHVKDLASLRGGEPTPSTIGLTWTSGLCIFGKPWLDCTSGVQSIPMILPQMVYHGPQISANYSLTLIQYRRNIPTTGLPLKIHVNINVLLTSVLSDRGITKRKTSDLYNHNKDKLESAGKSVKTVYVTVYWTTVMLCENSPLRKSADWHTEHVAKPAQPMKCDQFIYPGRVISSENHLTYFIIKDPNHRPMATLPNNAVMMSPPLYAVCLGASYVCNLVTFDDQLPSQDARNQGQHNIRIVGVPGYYAIFTQDQPTELPLGRLQFSVSLRVLNTPSV</sequence>
<dbReference type="EMBL" id="KL596780">
    <property type="protein sequence ID" value="KER25307.1"/>
    <property type="molecule type" value="Genomic_DNA"/>
</dbReference>
<evidence type="ECO:0000313" key="2">
    <source>
        <dbReference type="Proteomes" id="UP000054324"/>
    </source>
</evidence>
<dbReference type="AlphaFoldDB" id="A0A074ZHS6"/>
<dbReference type="Proteomes" id="UP000054324">
    <property type="component" value="Unassembled WGS sequence"/>
</dbReference>
<accession>A0A074ZHS6</accession>
<dbReference type="KEGG" id="ovi:T265_07188"/>
<reference evidence="1 2" key="1">
    <citation type="submission" date="2013-11" db="EMBL/GenBank/DDBJ databases">
        <title>Opisthorchis viverrini - life in the bile duct.</title>
        <authorList>
            <person name="Young N.D."/>
            <person name="Nagarajan N."/>
            <person name="Lin S.J."/>
            <person name="Korhonen P.K."/>
            <person name="Jex A.R."/>
            <person name="Hall R.S."/>
            <person name="Safavi-Hemami H."/>
            <person name="Kaewkong W."/>
            <person name="Bertrand D."/>
            <person name="Gao S."/>
            <person name="Seet Q."/>
            <person name="Wongkham S."/>
            <person name="Teh B.T."/>
            <person name="Wongkham C."/>
            <person name="Intapan P.M."/>
            <person name="Maleewong W."/>
            <person name="Yang X."/>
            <person name="Hu M."/>
            <person name="Wang Z."/>
            <person name="Hofmann A."/>
            <person name="Sternberg P.W."/>
            <person name="Tan P."/>
            <person name="Wang J."/>
            <person name="Gasser R.B."/>
        </authorList>
    </citation>
    <scope>NUCLEOTIDE SEQUENCE [LARGE SCALE GENOMIC DNA]</scope>
</reference>
<gene>
    <name evidence="1" type="ORF">T265_07188</name>
</gene>
<name>A0A074ZHS6_OPIVI</name>
<dbReference type="CTD" id="20321367"/>
<organism evidence="1 2">
    <name type="scientific">Opisthorchis viverrini</name>
    <name type="common">Southeast Asian liver fluke</name>
    <dbReference type="NCBI Taxonomy" id="6198"/>
    <lineage>
        <taxon>Eukaryota</taxon>
        <taxon>Metazoa</taxon>
        <taxon>Spiralia</taxon>
        <taxon>Lophotrochozoa</taxon>
        <taxon>Platyhelminthes</taxon>
        <taxon>Trematoda</taxon>
        <taxon>Digenea</taxon>
        <taxon>Opisthorchiida</taxon>
        <taxon>Opisthorchiata</taxon>
        <taxon>Opisthorchiidae</taxon>
        <taxon>Opisthorchis</taxon>
    </lineage>
</organism>
<dbReference type="GeneID" id="20321367"/>